<gene>
    <name evidence="1" type="ORF">BC643_0597</name>
</gene>
<protein>
    <submittedName>
        <fullName evidence="1">Uncharacterized protein</fullName>
    </submittedName>
</protein>
<dbReference type="AlphaFoldDB" id="A0A419W472"/>
<accession>A0A419W472</accession>
<evidence type="ECO:0000313" key="1">
    <source>
        <dbReference type="EMBL" id="RKD90261.1"/>
    </source>
</evidence>
<dbReference type="Proteomes" id="UP000283387">
    <property type="component" value="Unassembled WGS sequence"/>
</dbReference>
<name>A0A419W472_9BACT</name>
<evidence type="ECO:0000313" key="2">
    <source>
        <dbReference type="Proteomes" id="UP000283387"/>
    </source>
</evidence>
<proteinExistence type="predicted"/>
<reference evidence="1 2" key="1">
    <citation type="submission" date="2018-09" db="EMBL/GenBank/DDBJ databases">
        <title>Genomic Encyclopedia of Archaeal and Bacterial Type Strains, Phase II (KMG-II): from individual species to whole genera.</title>
        <authorList>
            <person name="Goeker M."/>
        </authorList>
    </citation>
    <scope>NUCLEOTIDE SEQUENCE [LARGE SCALE GENOMIC DNA]</scope>
    <source>
        <strain evidence="1 2">DSM 27148</strain>
    </source>
</reference>
<organism evidence="1 2">
    <name type="scientific">Mangrovibacterium diazotrophicum</name>
    <dbReference type="NCBI Taxonomy" id="1261403"/>
    <lineage>
        <taxon>Bacteria</taxon>
        <taxon>Pseudomonadati</taxon>
        <taxon>Bacteroidota</taxon>
        <taxon>Bacteroidia</taxon>
        <taxon>Marinilabiliales</taxon>
        <taxon>Prolixibacteraceae</taxon>
        <taxon>Mangrovibacterium</taxon>
    </lineage>
</organism>
<sequence>MKRAIDKNLKNAKMVDGEFHPLRINIWHQA</sequence>
<dbReference type="EMBL" id="RAPN01000001">
    <property type="protein sequence ID" value="RKD90261.1"/>
    <property type="molecule type" value="Genomic_DNA"/>
</dbReference>
<comment type="caution">
    <text evidence="1">The sequence shown here is derived from an EMBL/GenBank/DDBJ whole genome shotgun (WGS) entry which is preliminary data.</text>
</comment>
<keyword evidence="2" id="KW-1185">Reference proteome</keyword>